<sequence>MLLNDAAHAWNNEVRSKALNLGWMVWEQAVRNQRQHEPSLVLLRGDRLILAYLRTGRPRAMPSTERFAEIPGVEVYVWRPPDWTSVLVTLLGDGRPGDPDGTQR</sequence>
<protein>
    <submittedName>
        <fullName evidence="1">Uncharacterized protein</fullName>
    </submittedName>
</protein>
<evidence type="ECO:0000313" key="1">
    <source>
        <dbReference type="EMBL" id="MFD0854541.1"/>
    </source>
</evidence>
<gene>
    <name evidence="1" type="ORF">ACFQ07_20055</name>
</gene>
<reference evidence="2" key="1">
    <citation type="journal article" date="2019" name="Int. J. Syst. Evol. Microbiol.">
        <title>The Global Catalogue of Microorganisms (GCM) 10K type strain sequencing project: providing services to taxonomists for standard genome sequencing and annotation.</title>
        <authorList>
            <consortium name="The Broad Institute Genomics Platform"/>
            <consortium name="The Broad Institute Genome Sequencing Center for Infectious Disease"/>
            <person name="Wu L."/>
            <person name="Ma J."/>
        </authorList>
    </citation>
    <scope>NUCLEOTIDE SEQUENCE [LARGE SCALE GENOMIC DNA]</scope>
    <source>
        <strain evidence="2">JCM 31696</strain>
    </source>
</reference>
<keyword evidence="2" id="KW-1185">Reference proteome</keyword>
<comment type="caution">
    <text evidence="1">The sequence shown here is derived from an EMBL/GenBank/DDBJ whole genome shotgun (WGS) entry which is preliminary data.</text>
</comment>
<proteinExistence type="predicted"/>
<name>A0ABW3CJ37_9ACTN</name>
<accession>A0ABW3CJ37</accession>
<evidence type="ECO:0000313" key="2">
    <source>
        <dbReference type="Proteomes" id="UP001597083"/>
    </source>
</evidence>
<dbReference type="EMBL" id="JBHTIR010003013">
    <property type="protein sequence ID" value="MFD0854541.1"/>
    <property type="molecule type" value="Genomic_DNA"/>
</dbReference>
<organism evidence="1 2">
    <name type="scientific">Actinomadura adrarensis</name>
    <dbReference type="NCBI Taxonomy" id="1819600"/>
    <lineage>
        <taxon>Bacteria</taxon>
        <taxon>Bacillati</taxon>
        <taxon>Actinomycetota</taxon>
        <taxon>Actinomycetes</taxon>
        <taxon>Streptosporangiales</taxon>
        <taxon>Thermomonosporaceae</taxon>
        <taxon>Actinomadura</taxon>
    </lineage>
</organism>
<dbReference type="Proteomes" id="UP001597083">
    <property type="component" value="Unassembled WGS sequence"/>
</dbReference>